<dbReference type="RefSeq" id="WP_099798930.1">
    <property type="nucleotide sequence ID" value="NZ_CP018092.1"/>
</dbReference>
<comment type="similarity">
    <text evidence="1 4">Belongs to the bacterial ribosomal protein bS6 family.</text>
</comment>
<comment type="function">
    <text evidence="2 4">Binds together with bS18 to 16S ribosomal RNA.</text>
</comment>
<dbReference type="InterPro" id="IPR035980">
    <property type="entry name" value="Ribosomal_bS6_sf"/>
</dbReference>
<accession>A0A2D2Q247</accession>
<dbReference type="SUPFAM" id="SSF54995">
    <property type="entry name" value="Ribosomal protein S6"/>
    <property type="match status" value="1"/>
</dbReference>
<dbReference type="Gene3D" id="3.30.70.60">
    <property type="match status" value="1"/>
</dbReference>
<dbReference type="GO" id="GO:0005840">
    <property type="term" value="C:ribosome"/>
    <property type="evidence" value="ECO:0007669"/>
    <property type="project" value="UniProtKB-KW"/>
</dbReference>
<dbReference type="GO" id="GO:1990904">
    <property type="term" value="C:ribonucleoprotein complex"/>
    <property type="evidence" value="ECO:0007669"/>
    <property type="project" value="UniProtKB-KW"/>
</dbReference>
<keyword evidence="6" id="KW-1185">Reference proteome</keyword>
<dbReference type="InterPro" id="IPR014717">
    <property type="entry name" value="Transl_elong_EF1B/ribsomal_bS6"/>
</dbReference>
<proteinExistence type="inferred from homology"/>
<evidence type="ECO:0000313" key="6">
    <source>
        <dbReference type="Proteomes" id="UP000231057"/>
    </source>
</evidence>
<dbReference type="PANTHER" id="PTHR21011">
    <property type="entry name" value="MITOCHONDRIAL 28S RIBOSOMAL PROTEIN S6"/>
    <property type="match status" value="1"/>
</dbReference>
<dbReference type="OrthoDB" id="9812702at2"/>
<reference evidence="5 6" key="1">
    <citation type="submission" date="2016-11" db="EMBL/GenBank/DDBJ databases">
        <title>Complete genome sequence of thermophilic cyanobacteria strain Synechococcus sp. PCC6715.</title>
        <authorList>
            <person name="Tang J."/>
            <person name="Daroch M."/>
            <person name="Liang Y."/>
            <person name="Jiang D."/>
            <person name="Shah M."/>
        </authorList>
    </citation>
    <scope>NUCLEOTIDE SEQUENCE [LARGE SCALE GENOMIC DNA]</scope>
    <source>
        <strain evidence="5 6">PCC 6715</strain>
    </source>
</reference>
<keyword evidence="4" id="KW-0694">RNA-binding</keyword>
<keyword evidence="4" id="KW-0699">rRNA-binding</keyword>
<keyword evidence="4 5" id="KW-0689">Ribosomal protein</keyword>
<dbReference type="GO" id="GO:0070181">
    <property type="term" value="F:small ribosomal subunit rRNA binding"/>
    <property type="evidence" value="ECO:0007669"/>
    <property type="project" value="TreeGrafter"/>
</dbReference>
<reference evidence="6" key="2">
    <citation type="journal article" date="2022" name="Front. Microbiol.">
        <title>Comparative Genomic Analysis Revealed Distinct Molecular Components and Organization of CO2-Concentrating Mechanism in Thermophilic Cyanobacteria.</title>
        <authorList>
            <person name="Tang J."/>
            <person name="Zhou H."/>
            <person name="Yao D."/>
            <person name="Riaz S."/>
            <person name="You D."/>
            <person name="Klepacz-Smolka A."/>
            <person name="Daroch M."/>
        </authorList>
    </citation>
    <scope>NUCLEOTIDE SEQUENCE [LARGE SCALE GENOMIC DNA]</scope>
    <source>
        <strain evidence="6">PCC 6715</strain>
    </source>
</reference>
<dbReference type="PANTHER" id="PTHR21011:SF1">
    <property type="entry name" value="SMALL RIBOSOMAL SUBUNIT PROTEIN BS6M"/>
    <property type="match status" value="1"/>
</dbReference>
<evidence type="ECO:0000256" key="4">
    <source>
        <dbReference type="HAMAP-Rule" id="MF_00360"/>
    </source>
</evidence>
<dbReference type="Proteomes" id="UP000231057">
    <property type="component" value="Chromosome"/>
</dbReference>
<organism evidence="5 6">
    <name type="scientific">Parathermosynechococcus lividus PCC 6715</name>
    <dbReference type="NCBI Taxonomy" id="1917166"/>
    <lineage>
        <taxon>Bacteria</taxon>
        <taxon>Bacillati</taxon>
        <taxon>Cyanobacteriota</taxon>
        <taxon>Cyanophyceae</taxon>
        <taxon>Acaryochloridales</taxon>
        <taxon>Thermosynechococcaceae</taxon>
        <taxon>Parathermosynechococcus</taxon>
    </lineage>
</organism>
<protein>
    <recommendedName>
        <fullName evidence="3 4">Small ribosomal subunit protein bS6</fullName>
    </recommendedName>
</protein>
<dbReference type="GO" id="GO:0006412">
    <property type="term" value="P:translation"/>
    <property type="evidence" value="ECO:0007669"/>
    <property type="project" value="UniProtKB-UniRule"/>
</dbReference>
<dbReference type="GO" id="GO:0005737">
    <property type="term" value="C:cytoplasm"/>
    <property type="evidence" value="ECO:0007669"/>
    <property type="project" value="UniProtKB-ARBA"/>
</dbReference>
<evidence type="ECO:0000313" key="5">
    <source>
        <dbReference type="EMBL" id="ATS18585.1"/>
    </source>
</evidence>
<dbReference type="InterPro" id="IPR020814">
    <property type="entry name" value="Ribosomal_S6_plastid/chlpt"/>
</dbReference>
<dbReference type="AlphaFoldDB" id="A0A2D2Q247"/>
<dbReference type="Pfam" id="PF01250">
    <property type="entry name" value="Ribosomal_S6"/>
    <property type="match status" value="1"/>
</dbReference>
<name>A0A2D2Q247_PARLV</name>
<dbReference type="NCBIfam" id="TIGR00166">
    <property type="entry name" value="S6"/>
    <property type="match status" value="1"/>
</dbReference>
<evidence type="ECO:0000256" key="1">
    <source>
        <dbReference type="ARBA" id="ARBA00009512"/>
    </source>
</evidence>
<dbReference type="GO" id="GO:0003735">
    <property type="term" value="F:structural constituent of ribosome"/>
    <property type="evidence" value="ECO:0007669"/>
    <property type="project" value="InterPro"/>
</dbReference>
<evidence type="ECO:0000256" key="2">
    <source>
        <dbReference type="ARBA" id="ARBA00035104"/>
    </source>
</evidence>
<gene>
    <name evidence="4" type="primary">rpsF</name>
    <name evidence="4" type="synonym">rps6</name>
    <name evidence="5" type="ORF">BRW62_07250</name>
</gene>
<evidence type="ECO:0000256" key="3">
    <source>
        <dbReference type="ARBA" id="ARBA00035294"/>
    </source>
</evidence>
<dbReference type="HAMAP" id="MF_00360">
    <property type="entry name" value="Ribosomal_bS6"/>
    <property type="match status" value="1"/>
</dbReference>
<dbReference type="KEGG" id="slw:BRW62_07250"/>
<sequence length="114" mass="13203">MINRTYETLYIIRPDVGEEQLEQIISQFRTLLEEQGATKLKLQNRGKRRFAYPIKKLREGYYVLMTYTAPGTAIAPMEKAMRLNEAILRFMTITTEAESDQDEVESDNPVLARA</sequence>
<keyword evidence="4" id="KW-0687">Ribonucleoprotein</keyword>
<dbReference type="EMBL" id="CP018092">
    <property type="protein sequence ID" value="ATS18585.1"/>
    <property type="molecule type" value="Genomic_DNA"/>
</dbReference>
<dbReference type="InterPro" id="IPR000529">
    <property type="entry name" value="Ribosomal_bS6"/>
</dbReference>
<dbReference type="CDD" id="cd15487">
    <property type="entry name" value="bS6_chloro_cyano"/>
    <property type="match status" value="1"/>
</dbReference>